<comment type="caution">
    <text evidence="2">The sequence shown here is derived from an EMBL/GenBank/DDBJ whole genome shotgun (WGS) entry which is preliminary data.</text>
</comment>
<feature type="region of interest" description="Disordered" evidence="1">
    <location>
        <begin position="29"/>
        <end position="120"/>
    </location>
</feature>
<reference evidence="2" key="1">
    <citation type="submission" date="2023-06" db="EMBL/GenBank/DDBJ databases">
        <title>Genome-scale phylogeny and comparative genomics of the fungal order Sordariales.</title>
        <authorList>
            <consortium name="Lawrence Berkeley National Laboratory"/>
            <person name="Hensen N."/>
            <person name="Bonometti L."/>
            <person name="Westerberg I."/>
            <person name="Brannstrom I.O."/>
            <person name="Guillou S."/>
            <person name="Cros-Aarteil S."/>
            <person name="Calhoun S."/>
            <person name="Haridas S."/>
            <person name="Kuo A."/>
            <person name="Mondo S."/>
            <person name="Pangilinan J."/>
            <person name="Riley R."/>
            <person name="LaButti K."/>
            <person name="Andreopoulos B."/>
            <person name="Lipzen A."/>
            <person name="Chen C."/>
            <person name="Yanf M."/>
            <person name="Daum C."/>
            <person name="Ng V."/>
            <person name="Clum A."/>
            <person name="Steindorff A."/>
            <person name="Ohm R."/>
            <person name="Martin F."/>
            <person name="Silar P."/>
            <person name="Natvig D."/>
            <person name="Lalanne C."/>
            <person name="Gautier V."/>
            <person name="Ament-velasquez S.L."/>
            <person name="Kruys A."/>
            <person name="Hutchinson M.I."/>
            <person name="Powell A.J."/>
            <person name="Barry K."/>
            <person name="Miller A.N."/>
            <person name="Grigoriev I.V."/>
            <person name="Debuchy R."/>
            <person name="Gladieux P."/>
            <person name="Thoren M.H."/>
            <person name="Johannesson H."/>
        </authorList>
    </citation>
    <scope>NUCLEOTIDE SEQUENCE</scope>
    <source>
        <strain evidence="2">SMH3391-2</strain>
    </source>
</reference>
<evidence type="ECO:0000313" key="2">
    <source>
        <dbReference type="EMBL" id="KAK0612388.1"/>
    </source>
</evidence>
<dbReference type="Proteomes" id="UP001174934">
    <property type="component" value="Unassembled WGS sequence"/>
</dbReference>
<feature type="compositionally biased region" description="Basic and acidic residues" evidence="1">
    <location>
        <begin position="111"/>
        <end position="120"/>
    </location>
</feature>
<evidence type="ECO:0000313" key="3">
    <source>
        <dbReference type="Proteomes" id="UP001174934"/>
    </source>
</evidence>
<accession>A0AA39WBJ1</accession>
<feature type="region of interest" description="Disordered" evidence="1">
    <location>
        <begin position="133"/>
        <end position="171"/>
    </location>
</feature>
<sequence>MATSNFGQQPPAWATDNVTVLHSSSVQLDATQAGQQQQPPACATENVGVTQADLATQSNTGANVNASQPQQPASEPGPPLPPQPPCPFHSRSSSDGGNKSNNSGGSGSKHIGGDWDKIGDKDLSYDEAVRRMKTKRDNRVQNAAIDEMDDMFKSSWKSSAEKGKSSDKEKK</sequence>
<feature type="compositionally biased region" description="Pro residues" evidence="1">
    <location>
        <begin position="75"/>
        <end position="87"/>
    </location>
</feature>
<name>A0AA39WBJ1_9PEZI</name>
<feature type="compositionally biased region" description="Low complexity" evidence="1">
    <location>
        <begin position="30"/>
        <end position="44"/>
    </location>
</feature>
<protein>
    <submittedName>
        <fullName evidence="2">Uncharacterized protein</fullName>
    </submittedName>
</protein>
<gene>
    <name evidence="2" type="ORF">B0T17DRAFT_511588</name>
</gene>
<organism evidence="2 3">
    <name type="scientific">Bombardia bombarda</name>
    <dbReference type="NCBI Taxonomy" id="252184"/>
    <lineage>
        <taxon>Eukaryota</taxon>
        <taxon>Fungi</taxon>
        <taxon>Dikarya</taxon>
        <taxon>Ascomycota</taxon>
        <taxon>Pezizomycotina</taxon>
        <taxon>Sordariomycetes</taxon>
        <taxon>Sordariomycetidae</taxon>
        <taxon>Sordariales</taxon>
        <taxon>Lasiosphaeriaceae</taxon>
        <taxon>Bombardia</taxon>
    </lineage>
</organism>
<feature type="compositionally biased region" description="Low complexity" evidence="1">
    <location>
        <begin position="93"/>
        <end position="103"/>
    </location>
</feature>
<feature type="compositionally biased region" description="Polar residues" evidence="1">
    <location>
        <begin position="47"/>
        <end position="67"/>
    </location>
</feature>
<keyword evidence="3" id="KW-1185">Reference proteome</keyword>
<dbReference type="AlphaFoldDB" id="A0AA39WBJ1"/>
<proteinExistence type="predicted"/>
<feature type="compositionally biased region" description="Basic and acidic residues" evidence="1">
    <location>
        <begin position="159"/>
        <end position="171"/>
    </location>
</feature>
<dbReference type="EMBL" id="JAULSR010000009">
    <property type="protein sequence ID" value="KAK0612388.1"/>
    <property type="molecule type" value="Genomic_DNA"/>
</dbReference>
<evidence type="ECO:0000256" key="1">
    <source>
        <dbReference type="SAM" id="MobiDB-lite"/>
    </source>
</evidence>